<gene>
    <name evidence="1" type="ORF">WYH_01661</name>
</gene>
<name>A0A0F7KTX4_9SPHN</name>
<dbReference type="PATRIC" id="fig|1267766.3.peg.1670"/>
<dbReference type="AlphaFoldDB" id="A0A0F7KTX4"/>
<dbReference type="EMBL" id="CP011452">
    <property type="protein sequence ID" value="AKH42697.1"/>
    <property type="molecule type" value="Genomic_DNA"/>
</dbReference>
<dbReference type="Proteomes" id="UP000034392">
    <property type="component" value="Chromosome"/>
</dbReference>
<reference evidence="1" key="1">
    <citation type="submission" date="2015-05" db="EMBL/GenBank/DDBJ databases">
        <title>The complete genome of Altererythrobacter atlanticus strain 26DY36.</title>
        <authorList>
            <person name="Wu Y.-H."/>
            <person name="Cheng H."/>
            <person name="Wu X.-W."/>
        </authorList>
    </citation>
    <scope>NUCLEOTIDE SEQUENCE [LARGE SCALE GENOMIC DNA]</scope>
    <source>
        <strain evidence="1">26DY36</strain>
    </source>
</reference>
<organism evidence="1 2">
    <name type="scientific">Croceibacterium atlanticum</name>
    <dbReference type="NCBI Taxonomy" id="1267766"/>
    <lineage>
        <taxon>Bacteria</taxon>
        <taxon>Pseudomonadati</taxon>
        <taxon>Pseudomonadota</taxon>
        <taxon>Alphaproteobacteria</taxon>
        <taxon>Sphingomonadales</taxon>
        <taxon>Erythrobacteraceae</taxon>
        <taxon>Croceibacterium</taxon>
    </lineage>
</organism>
<dbReference type="STRING" id="1267766.WYH_01661"/>
<evidence type="ECO:0000313" key="1">
    <source>
        <dbReference type="EMBL" id="AKH42697.1"/>
    </source>
</evidence>
<proteinExistence type="predicted"/>
<evidence type="ECO:0000313" key="2">
    <source>
        <dbReference type="Proteomes" id="UP000034392"/>
    </source>
</evidence>
<dbReference type="KEGG" id="aay:WYH_01661"/>
<protein>
    <submittedName>
        <fullName evidence="1">Uncharacterized protein</fullName>
    </submittedName>
</protein>
<dbReference type="OrthoDB" id="7573860at2"/>
<sequence length="191" mass="19867">MADPLLWVASAAGIAGVGVLRMSWAGRKRSTTRNSAGWLLLLVGAIGGALAEGAWGVSIVSLFAMGTAALILAHSAITAPPGKAKPSDRRVRMLPEAGESLHIGARLLTFVLVAIVLLAISVGLGIAIRGFAYLAGMNEANSNVTGLFAVPIIWSILAVWLLMLERPRNRLILVLASCIPILPLLFIGASA</sequence>
<accession>A0A0F7KTX4</accession>
<dbReference type="RefSeq" id="WP_046903451.1">
    <property type="nucleotide sequence ID" value="NZ_CP011452.2"/>
</dbReference>
<keyword evidence="2" id="KW-1185">Reference proteome</keyword>